<dbReference type="EMBL" id="CP136594">
    <property type="protein sequence ID" value="WOE74042.1"/>
    <property type="molecule type" value="Genomic_DNA"/>
</dbReference>
<evidence type="ECO:0000313" key="1">
    <source>
        <dbReference type="EMBL" id="WOE74042.1"/>
    </source>
</evidence>
<dbReference type="Proteomes" id="UP001302429">
    <property type="component" value="Chromosome"/>
</dbReference>
<organism evidence="1 2">
    <name type="scientific">Alterisphingorhabdus coralli</name>
    <dbReference type="NCBI Taxonomy" id="3071408"/>
    <lineage>
        <taxon>Bacteria</taxon>
        <taxon>Pseudomonadati</taxon>
        <taxon>Pseudomonadota</taxon>
        <taxon>Alphaproteobacteria</taxon>
        <taxon>Sphingomonadales</taxon>
        <taxon>Sphingomonadaceae</taxon>
        <taxon>Alterisphingorhabdus (ex Yan et al. 2024)</taxon>
    </lineage>
</organism>
<keyword evidence="2" id="KW-1185">Reference proteome</keyword>
<reference evidence="1 2" key="1">
    <citation type="submission" date="2023-10" db="EMBL/GenBank/DDBJ databases">
        <title>Complete genome sequence of a Sphingomonadaceae bacterium.</title>
        <authorList>
            <person name="Yan C."/>
        </authorList>
    </citation>
    <scope>NUCLEOTIDE SEQUENCE [LARGE SCALE GENOMIC DNA]</scope>
    <source>
        <strain evidence="1 2">SCSIO 66989</strain>
    </source>
</reference>
<dbReference type="RefSeq" id="WP_317080273.1">
    <property type="nucleotide sequence ID" value="NZ_CP136594.1"/>
</dbReference>
<evidence type="ECO:0000313" key="2">
    <source>
        <dbReference type="Proteomes" id="UP001302429"/>
    </source>
</evidence>
<dbReference type="AlphaFoldDB" id="A0AA97HZP1"/>
<accession>A0AA97HZP1</accession>
<name>A0AA97HZP1_9SPHN</name>
<proteinExistence type="predicted"/>
<sequence>MATLSKHGSIRDLVRRYNLVEVEDWQDMPEYVMSEVEGISSRIRHIFETPKDELFSEICEVTPRTGTLLKECLPTFVGLRSDRPKGRVQSFKTVFEAHERAICVKPLKIWDDPYLNEDRPDWVQGRKEKFQALPEPLVHAYYTKFNGFENPFATFAETSHSGLPYGGSFVWQRVDTILKRWKNSKKNLEKLADLIPDIAPKDKDDFWKLGALIETHYLCEDPRNSFSIMFKTKQKFKEFYVLKADDVDNMQVLKDPIESIDEWCAYLLSGQPADAFEIERYCD</sequence>
<dbReference type="KEGG" id="acoa:RB602_09225"/>
<protein>
    <submittedName>
        <fullName evidence="1">Uncharacterized protein</fullName>
    </submittedName>
</protein>
<gene>
    <name evidence="1" type="ORF">RB602_09225</name>
</gene>